<keyword evidence="2" id="KW-1185">Reference proteome</keyword>
<dbReference type="KEGG" id="ppd:Ppro_3137"/>
<protein>
    <submittedName>
        <fullName evidence="1">Uncharacterized protein</fullName>
    </submittedName>
</protein>
<dbReference type="HOGENOM" id="CLU_1523756_0_0_7"/>
<reference evidence="1 2" key="1">
    <citation type="submission" date="2006-10" db="EMBL/GenBank/DDBJ databases">
        <title>Complete sequence of chromosome of Pelobacter propionicus DSM 2379.</title>
        <authorList>
            <consortium name="US DOE Joint Genome Institute"/>
            <person name="Copeland A."/>
            <person name="Lucas S."/>
            <person name="Lapidus A."/>
            <person name="Barry K."/>
            <person name="Detter J.C."/>
            <person name="Glavina del Rio T."/>
            <person name="Hammon N."/>
            <person name="Israni S."/>
            <person name="Dalin E."/>
            <person name="Tice H."/>
            <person name="Pitluck S."/>
            <person name="Saunders E."/>
            <person name="Brettin T."/>
            <person name="Bruce D."/>
            <person name="Han C."/>
            <person name="Tapia R."/>
            <person name="Schmutz J."/>
            <person name="Larimer F."/>
            <person name="Land M."/>
            <person name="Hauser L."/>
            <person name="Kyrpides N."/>
            <person name="Kim E."/>
            <person name="Lovley D."/>
            <person name="Richardson P."/>
        </authorList>
    </citation>
    <scope>NUCLEOTIDE SEQUENCE [LARGE SCALE GENOMIC DNA]</scope>
    <source>
        <strain evidence="2">DSM 2379 / NBRC 103807 / OttBd1</strain>
    </source>
</reference>
<name>A1ATR0_PELPD</name>
<dbReference type="AlphaFoldDB" id="A1ATR0"/>
<proteinExistence type="predicted"/>
<accession>A1ATR0</accession>
<dbReference type="EMBL" id="CP000482">
    <property type="protein sequence ID" value="ABL00731.1"/>
    <property type="molecule type" value="Genomic_DNA"/>
</dbReference>
<evidence type="ECO:0000313" key="1">
    <source>
        <dbReference type="EMBL" id="ABL00731.1"/>
    </source>
</evidence>
<dbReference type="STRING" id="338966.Ppro_3137"/>
<gene>
    <name evidence="1" type="ordered locus">Ppro_3137</name>
</gene>
<evidence type="ECO:0000313" key="2">
    <source>
        <dbReference type="Proteomes" id="UP000006732"/>
    </source>
</evidence>
<dbReference type="Proteomes" id="UP000006732">
    <property type="component" value="Chromosome"/>
</dbReference>
<sequence length="176" mass="19534">MLRGTPSHACSSDLFCANPHGFNLSHFYRPPVSVPGELFLPRLFGFSGCSPSVCSSLTRCASGMGLLPAGACAPMCPARKGGGQTFFPLHGGGGQRHGELHKREQGSRTADFWRRRKKSDQCQGVMPEVWYIRFVFKEAVNQGDIELVIPDDHFVCWLLKYRSCAIDFFCPCILLF</sequence>
<organism evidence="1 2">
    <name type="scientific">Pelobacter propionicus (strain DSM 2379 / NBRC 103807 / OttBd1)</name>
    <dbReference type="NCBI Taxonomy" id="338966"/>
    <lineage>
        <taxon>Bacteria</taxon>
        <taxon>Pseudomonadati</taxon>
        <taxon>Thermodesulfobacteriota</taxon>
        <taxon>Desulfuromonadia</taxon>
        <taxon>Desulfuromonadales</taxon>
        <taxon>Desulfuromonadaceae</taxon>
        <taxon>Pelobacter</taxon>
    </lineage>
</organism>